<protein>
    <recommendedName>
        <fullName evidence="9">Insulin-degrading enzyme</fullName>
        <ecNumber evidence="8">3.4.24.56</ecNumber>
    </recommendedName>
    <alternativeName>
        <fullName evidence="11">Insulin protease</fullName>
    </alternativeName>
    <alternativeName>
        <fullName evidence="10">Insulysin</fullName>
    </alternativeName>
</protein>
<evidence type="ECO:0000256" key="10">
    <source>
        <dbReference type="ARBA" id="ARBA00074992"/>
    </source>
</evidence>
<dbReference type="AlphaFoldDB" id="A0A1J1IKW6"/>
<evidence type="ECO:0000313" key="17">
    <source>
        <dbReference type="Proteomes" id="UP000183832"/>
    </source>
</evidence>
<evidence type="ECO:0000313" key="16">
    <source>
        <dbReference type="EMBL" id="CRL00867.1"/>
    </source>
</evidence>
<comment type="catalytic activity">
    <reaction evidence="7">
        <text>Degradation of insulin, glucagon and other polypeptides. No action on proteins.</text>
        <dbReference type="EC" id="3.4.24.56"/>
    </reaction>
</comment>
<evidence type="ECO:0000259" key="12">
    <source>
        <dbReference type="Pfam" id="PF00675"/>
    </source>
</evidence>
<dbReference type="EMBL" id="CVRI01000054">
    <property type="protein sequence ID" value="CRL00867.1"/>
    <property type="molecule type" value="Genomic_DNA"/>
</dbReference>
<evidence type="ECO:0000259" key="14">
    <source>
        <dbReference type="Pfam" id="PF16187"/>
    </source>
</evidence>
<evidence type="ECO:0000256" key="4">
    <source>
        <dbReference type="ARBA" id="ARBA00022801"/>
    </source>
</evidence>
<dbReference type="FunFam" id="3.30.830.10:FF:000003">
    <property type="entry name" value="Insulin-degrading enzyme"/>
    <property type="match status" value="1"/>
</dbReference>
<evidence type="ECO:0000259" key="15">
    <source>
        <dbReference type="Pfam" id="PF22456"/>
    </source>
</evidence>
<dbReference type="InterPro" id="IPR050626">
    <property type="entry name" value="Peptidase_M16"/>
</dbReference>
<dbReference type="EC" id="3.4.24.56" evidence="8"/>
<evidence type="ECO:0000256" key="5">
    <source>
        <dbReference type="ARBA" id="ARBA00022833"/>
    </source>
</evidence>
<sequence>MGIYEHKLRFKRRPLLRHVTSDESRDQSPELIIENVQTSIRFNNIIKSEQDMKSYRVLVLENGMKVLLISDLTTDKSAACMCIEVGHMNDPVEVSGLAHLTEHALFLGTEKYPNENEFRAFVSENGGITNAQTFADVTKYFFDVVPEKLSDALDRFSQMFIAPLFCESSVLREISAVNGEHEKNLDSDAWRVRMVNKTLANANHPYSKFSTGCKNSLLDRPKQFGIDIINELISFHNEWYRSGNLMNLAIVGKNSLDELEQMVCSSFVSGIENKNVNISHWSEDVFLNDQMMTKTYIEPIMDVRSLTISFPTPDFTSYYKSKVRELDFRFEDYISPLSLVRKVVSSMRHYPLPEVLSAPVVITEWQPDLIERVLKIITPENMRLVVVDKSFSWKCRQMENIYGTRFGTEMIPKSTLKSWIFCGFDKSLQLPQQNLFIPSNFDFLPISNWKQTYPKIIRDTSLVRVWFKQDIEFRKPKSIMSIELKNPTINCDPLNWNLTHLFVWLLDEHLKQQMYMAELAGLEYRIAVTTSGIRIYIDGYSDKQDIFLEMILKEIFRFKIDIKRFEDIYDSYLSDLKSFTSDKPQQVAIYHLNIILTEQMWTDQELIASMKFCNIGRLKTFMKEVLTQTHAECFIYGNVNEDKALQLSSLVEDRLSKARNCSPTKSSKIFIPATLTLRERKLSEGIHHVYQAVSYYHKLSCTSFYIQCGIQDDKSNVLLDLVLQMLKEPFFNVLRTQEQQGYLVDCLVRRANGTQGIKFVVESSKHLDYIAHRIENFLTSMAEKIETMSRDKFESFKKVLKVKKLPNTLTLTDQFWDYFKEISSQQYHFNRANVEASILRNITLEDVSSFYKTFISRESPTRRSISIHVTNKSEDKIEIEPQTLEIQNVVKIKNISDFQSSLQLFPLIRMKNLKQFYSKKK</sequence>
<dbReference type="PANTHER" id="PTHR43690:SF18">
    <property type="entry name" value="INSULIN-DEGRADING ENZYME-RELATED"/>
    <property type="match status" value="1"/>
</dbReference>
<dbReference type="STRING" id="568069.A0A1J1IKW6"/>
<feature type="domain" description="Peptidase M16 N-terminal" evidence="12">
    <location>
        <begin position="65"/>
        <end position="201"/>
    </location>
</feature>
<organism evidence="16 17">
    <name type="scientific">Clunio marinus</name>
    <dbReference type="NCBI Taxonomy" id="568069"/>
    <lineage>
        <taxon>Eukaryota</taxon>
        <taxon>Metazoa</taxon>
        <taxon>Ecdysozoa</taxon>
        <taxon>Arthropoda</taxon>
        <taxon>Hexapoda</taxon>
        <taxon>Insecta</taxon>
        <taxon>Pterygota</taxon>
        <taxon>Neoptera</taxon>
        <taxon>Endopterygota</taxon>
        <taxon>Diptera</taxon>
        <taxon>Nematocera</taxon>
        <taxon>Chironomoidea</taxon>
        <taxon>Chironomidae</taxon>
        <taxon>Clunio</taxon>
    </lineage>
</organism>
<dbReference type="GO" id="GO:0005739">
    <property type="term" value="C:mitochondrion"/>
    <property type="evidence" value="ECO:0007669"/>
    <property type="project" value="TreeGrafter"/>
</dbReference>
<feature type="domain" description="Peptidase M16 C-terminal" evidence="13">
    <location>
        <begin position="230"/>
        <end position="321"/>
    </location>
</feature>
<gene>
    <name evidence="16" type="ORF">CLUMA_CG014118</name>
</gene>
<evidence type="ECO:0000256" key="2">
    <source>
        <dbReference type="ARBA" id="ARBA00022670"/>
    </source>
</evidence>
<dbReference type="GO" id="GO:0004222">
    <property type="term" value="F:metalloendopeptidase activity"/>
    <property type="evidence" value="ECO:0007669"/>
    <property type="project" value="UniProtKB-EC"/>
</dbReference>
<feature type="domain" description="Peptidase M16 middle/third" evidence="14">
    <location>
        <begin position="328"/>
        <end position="608"/>
    </location>
</feature>
<evidence type="ECO:0000256" key="11">
    <source>
        <dbReference type="ARBA" id="ARBA00080349"/>
    </source>
</evidence>
<proteinExistence type="inferred from homology"/>
<keyword evidence="3" id="KW-0479">Metal-binding</keyword>
<keyword evidence="5" id="KW-0862">Zinc</keyword>
<evidence type="ECO:0000259" key="13">
    <source>
        <dbReference type="Pfam" id="PF05193"/>
    </source>
</evidence>
<dbReference type="Gene3D" id="3.30.830.10">
    <property type="entry name" value="Metalloenzyme, LuxS/M16 peptidase-like"/>
    <property type="match status" value="5"/>
</dbReference>
<name>A0A1J1IKW6_9DIPT</name>
<dbReference type="InterPro" id="IPR054734">
    <property type="entry name" value="PqqF-like_C_4"/>
</dbReference>
<dbReference type="GO" id="GO:0046872">
    <property type="term" value="F:metal ion binding"/>
    <property type="evidence" value="ECO:0007669"/>
    <property type="project" value="UniProtKB-KW"/>
</dbReference>
<keyword evidence="2" id="KW-0645">Protease</keyword>
<dbReference type="Pfam" id="PF16187">
    <property type="entry name" value="Peptidase_M16_M"/>
    <property type="match status" value="1"/>
</dbReference>
<evidence type="ECO:0000256" key="6">
    <source>
        <dbReference type="ARBA" id="ARBA00023049"/>
    </source>
</evidence>
<keyword evidence="17" id="KW-1185">Reference proteome</keyword>
<dbReference type="Proteomes" id="UP000183832">
    <property type="component" value="Unassembled WGS sequence"/>
</dbReference>
<dbReference type="GO" id="GO:0043171">
    <property type="term" value="P:peptide catabolic process"/>
    <property type="evidence" value="ECO:0007669"/>
    <property type="project" value="TreeGrafter"/>
</dbReference>
<comment type="similarity">
    <text evidence="1">Belongs to the peptidase M16 family.</text>
</comment>
<dbReference type="InterPro" id="IPR032632">
    <property type="entry name" value="Peptidase_M16_M"/>
</dbReference>
<keyword evidence="6" id="KW-0482">Metalloprotease</keyword>
<dbReference type="Pfam" id="PF22456">
    <property type="entry name" value="PqqF-like_C_4"/>
    <property type="match status" value="1"/>
</dbReference>
<dbReference type="SUPFAM" id="SSF63411">
    <property type="entry name" value="LuxS/MPP-like metallohydrolase"/>
    <property type="match status" value="4"/>
</dbReference>
<accession>A0A1J1IKW6</accession>
<feature type="domain" description="Coenzyme PQQ synthesis protein F-like C-terminal lobe" evidence="15">
    <location>
        <begin position="722"/>
        <end position="811"/>
    </location>
</feature>
<dbReference type="Pfam" id="PF00675">
    <property type="entry name" value="Peptidase_M16"/>
    <property type="match status" value="1"/>
</dbReference>
<dbReference type="FunFam" id="3.30.830.10:FF:000004">
    <property type="entry name" value="Putative insulin-degrading enzyme"/>
    <property type="match status" value="1"/>
</dbReference>
<reference evidence="16 17" key="1">
    <citation type="submission" date="2015-04" db="EMBL/GenBank/DDBJ databases">
        <authorList>
            <person name="Syromyatnikov M.Y."/>
            <person name="Popov V.N."/>
        </authorList>
    </citation>
    <scope>NUCLEOTIDE SEQUENCE [LARGE SCALE GENOMIC DNA]</scope>
</reference>
<evidence type="ECO:0000256" key="1">
    <source>
        <dbReference type="ARBA" id="ARBA00007261"/>
    </source>
</evidence>
<dbReference type="InterPro" id="IPR011765">
    <property type="entry name" value="Pept_M16_N"/>
</dbReference>
<dbReference type="GO" id="GO:0051603">
    <property type="term" value="P:proteolysis involved in protein catabolic process"/>
    <property type="evidence" value="ECO:0007669"/>
    <property type="project" value="TreeGrafter"/>
</dbReference>
<dbReference type="PANTHER" id="PTHR43690">
    <property type="entry name" value="NARDILYSIN"/>
    <property type="match status" value="1"/>
</dbReference>
<dbReference type="Pfam" id="PF05193">
    <property type="entry name" value="Peptidase_M16_C"/>
    <property type="match status" value="1"/>
</dbReference>
<dbReference type="OrthoDB" id="7784541at2759"/>
<evidence type="ECO:0000256" key="7">
    <source>
        <dbReference type="ARBA" id="ARBA00052248"/>
    </source>
</evidence>
<dbReference type="GO" id="GO:0005829">
    <property type="term" value="C:cytosol"/>
    <property type="evidence" value="ECO:0007669"/>
    <property type="project" value="TreeGrafter"/>
</dbReference>
<keyword evidence="4" id="KW-0378">Hydrolase</keyword>
<dbReference type="InterPro" id="IPR011249">
    <property type="entry name" value="Metalloenz_LuxS/M16"/>
</dbReference>
<evidence type="ECO:0000256" key="3">
    <source>
        <dbReference type="ARBA" id="ARBA00022723"/>
    </source>
</evidence>
<dbReference type="InterPro" id="IPR007863">
    <property type="entry name" value="Peptidase_M16_C"/>
</dbReference>
<evidence type="ECO:0000256" key="9">
    <source>
        <dbReference type="ARBA" id="ARBA00070422"/>
    </source>
</evidence>
<evidence type="ECO:0000256" key="8">
    <source>
        <dbReference type="ARBA" id="ARBA00066874"/>
    </source>
</evidence>